<proteinExistence type="predicted"/>
<accession>A0A6J4QX35</accession>
<evidence type="ECO:0000256" key="1">
    <source>
        <dbReference type="SAM" id="MobiDB-lite"/>
    </source>
</evidence>
<feature type="non-terminal residue" evidence="2">
    <location>
        <position position="33"/>
    </location>
</feature>
<gene>
    <name evidence="2" type="ORF">AVDCRST_MAG02-832</name>
</gene>
<name>A0A6J4QX35_9ACTN</name>
<dbReference type="AlphaFoldDB" id="A0A6J4QX35"/>
<feature type="non-terminal residue" evidence="2">
    <location>
        <position position="1"/>
    </location>
</feature>
<dbReference type="EMBL" id="CADCVH010000025">
    <property type="protein sequence ID" value="CAA9450385.1"/>
    <property type="molecule type" value="Genomic_DNA"/>
</dbReference>
<feature type="region of interest" description="Disordered" evidence="1">
    <location>
        <begin position="1"/>
        <end position="33"/>
    </location>
</feature>
<reference evidence="2" key="1">
    <citation type="submission" date="2020-02" db="EMBL/GenBank/DDBJ databases">
        <authorList>
            <person name="Meier V. D."/>
        </authorList>
    </citation>
    <scope>NUCLEOTIDE SEQUENCE</scope>
    <source>
        <strain evidence="2">AVDCRST_MAG02</strain>
    </source>
</reference>
<evidence type="ECO:0000313" key="2">
    <source>
        <dbReference type="EMBL" id="CAA9450385.1"/>
    </source>
</evidence>
<organism evidence="2">
    <name type="scientific">uncultured Rubrobacteraceae bacterium</name>
    <dbReference type="NCBI Taxonomy" id="349277"/>
    <lineage>
        <taxon>Bacteria</taxon>
        <taxon>Bacillati</taxon>
        <taxon>Actinomycetota</taxon>
        <taxon>Rubrobacteria</taxon>
        <taxon>Rubrobacterales</taxon>
        <taxon>Rubrobacteraceae</taxon>
        <taxon>environmental samples</taxon>
    </lineage>
</organism>
<sequence>EEDSADNGGDARIAGRDWRGGVGCDGVLPGRRQ</sequence>
<protein>
    <submittedName>
        <fullName evidence="2">Uncharacterized protein</fullName>
    </submittedName>
</protein>